<evidence type="ECO:0000313" key="3">
    <source>
        <dbReference type="Proteomes" id="UP000275267"/>
    </source>
</evidence>
<dbReference type="Proteomes" id="UP000275267">
    <property type="component" value="Unassembled WGS sequence"/>
</dbReference>
<proteinExistence type="predicted"/>
<comment type="caution">
    <text evidence="2">The sequence shown here is derived from an EMBL/GenBank/DDBJ whole genome shotgun (WGS) entry which is preliminary data.</text>
</comment>
<dbReference type="EMBL" id="PQIB02000001">
    <property type="protein sequence ID" value="RLN43260.1"/>
    <property type="molecule type" value="Genomic_DNA"/>
</dbReference>
<name>A0A3L6TSX3_PANMI</name>
<accession>A0A3L6TSX3</accession>
<keyword evidence="3" id="KW-1185">Reference proteome</keyword>
<feature type="region of interest" description="Disordered" evidence="1">
    <location>
        <begin position="1"/>
        <end position="21"/>
    </location>
</feature>
<feature type="region of interest" description="Disordered" evidence="1">
    <location>
        <begin position="48"/>
        <end position="84"/>
    </location>
</feature>
<gene>
    <name evidence="2" type="ORF">C2845_PM01G43480</name>
</gene>
<evidence type="ECO:0000313" key="2">
    <source>
        <dbReference type="EMBL" id="RLN43260.1"/>
    </source>
</evidence>
<evidence type="ECO:0000256" key="1">
    <source>
        <dbReference type="SAM" id="MobiDB-lite"/>
    </source>
</evidence>
<dbReference type="AlphaFoldDB" id="A0A3L6TSX3"/>
<reference evidence="3" key="1">
    <citation type="journal article" date="2019" name="Nat. Commun.">
        <title>The genome of broomcorn millet.</title>
        <authorList>
            <person name="Zou C."/>
            <person name="Miki D."/>
            <person name="Li D."/>
            <person name="Tang Q."/>
            <person name="Xiao L."/>
            <person name="Rajput S."/>
            <person name="Deng P."/>
            <person name="Jia W."/>
            <person name="Huang R."/>
            <person name="Zhang M."/>
            <person name="Sun Y."/>
            <person name="Hu J."/>
            <person name="Fu X."/>
            <person name="Schnable P.S."/>
            <person name="Li F."/>
            <person name="Zhang H."/>
            <person name="Feng B."/>
            <person name="Zhu X."/>
            <person name="Liu R."/>
            <person name="Schnable J.C."/>
            <person name="Zhu J.-K."/>
            <person name="Zhang H."/>
        </authorList>
    </citation>
    <scope>NUCLEOTIDE SEQUENCE [LARGE SCALE GENOMIC DNA]</scope>
</reference>
<sequence length="84" mass="9511">MKLAPPPSSWTARRRRTSSLPTTARWRWRLPLWTEIDAVRDRGCRAANRDAAKHHKHGAAARLEPNRKTACVASPRPQPRPASP</sequence>
<protein>
    <submittedName>
        <fullName evidence="2">Uncharacterized protein</fullName>
    </submittedName>
</protein>
<organism evidence="2 3">
    <name type="scientific">Panicum miliaceum</name>
    <name type="common">Proso millet</name>
    <name type="synonym">Broomcorn millet</name>
    <dbReference type="NCBI Taxonomy" id="4540"/>
    <lineage>
        <taxon>Eukaryota</taxon>
        <taxon>Viridiplantae</taxon>
        <taxon>Streptophyta</taxon>
        <taxon>Embryophyta</taxon>
        <taxon>Tracheophyta</taxon>
        <taxon>Spermatophyta</taxon>
        <taxon>Magnoliopsida</taxon>
        <taxon>Liliopsida</taxon>
        <taxon>Poales</taxon>
        <taxon>Poaceae</taxon>
        <taxon>PACMAD clade</taxon>
        <taxon>Panicoideae</taxon>
        <taxon>Panicodae</taxon>
        <taxon>Paniceae</taxon>
        <taxon>Panicinae</taxon>
        <taxon>Panicum</taxon>
        <taxon>Panicum sect. Panicum</taxon>
    </lineage>
</organism>